<evidence type="ECO:0000256" key="16">
    <source>
        <dbReference type="RuleBase" id="RU003515"/>
    </source>
</evidence>
<comment type="similarity">
    <text evidence="5 14 16">Belongs to the RNase HII family.</text>
</comment>
<dbReference type="EC" id="3.1.26.4" evidence="6 14"/>
<dbReference type="InterPro" id="IPR022898">
    <property type="entry name" value="RNase_HII"/>
</dbReference>
<keyword evidence="13 14" id="KW-0464">Manganese</keyword>
<keyword evidence="8 14" id="KW-0963">Cytoplasm</keyword>
<evidence type="ECO:0000256" key="15">
    <source>
        <dbReference type="PROSITE-ProRule" id="PRU01319"/>
    </source>
</evidence>
<dbReference type="NCBIfam" id="NF000595">
    <property type="entry name" value="PRK00015.1-3"/>
    <property type="match status" value="1"/>
</dbReference>
<evidence type="ECO:0000256" key="6">
    <source>
        <dbReference type="ARBA" id="ARBA00012180"/>
    </source>
</evidence>
<accession>A0A0P6XE09</accession>
<evidence type="ECO:0000256" key="10">
    <source>
        <dbReference type="ARBA" id="ARBA00022723"/>
    </source>
</evidence>
<comment type="cofactor">
    <cofactor evidence="14 15">
        <name>Mn(2+)</name>
        <dbReference type="ChEBI" id="CHEBI:29035"/>
    </cofactor>
    <cofactor evidence="14 15">
        <name>Mg(2+)</name>
        <dbReference type="ChEBI" id="CHEBI:18420"/>
    </cofactor>
    <text evidence="14 15">Manganese or magnesium. Binds 1 divalent metal ion per monomer in the absence of substrate. May bind a second metal ion after substrate binding.</text>
</comment>
<evidence type="ECO:0000259" key="17">
    <source>
        <dbReference type="PROSITE" id="PS51975"/>
    </source>
</evidence>
<evidence type="ECO:0000256" key="8">
    <source>
        <dbReference type="ARBA" id="ARBA00022490"/>
    </source>
</evidence>
<dbReference type="RefSeq" id="WP_062416764.1">
    <property type="nucleotide sequence ID" value="NZ_DF967974.1"/>
</dbReference>
<dbReference type="AlphaFoldDB" id="A0A0P6XE09"/>
<dbReference type="GO" id="GO:0005737">
    <property type="term" value="C:cytoplasm"/>
    <property type="evidence" value="ECO:0007669"/>
    <property type="project" value="UniProtKB-SubCell"/>
</dbReference>
<dbReference type="HAMAP" id="MF_00052_B">
    <property type="entry name" value="RNase_HII_B"/>
    <property type="match status" value="1"/>
</dbReference>
<keyword evidence="12 14" id="KW-0378">Hydrolase</keyword>
<evidence type="ECO:0000256" key="2">
    <source>
        <dbReference type="ARBA" id="ARBA00001946"/>
    </source>
</evidence>
<dbReference type="PANTHER" id="PTHR10954:SF18">
    <property type="entry name" value="RIBONUCLEASE HII"/>
    <property type="match status" value="1"/>
</dbReference>
<evidence type="ECO:0000256" key="13">
    <source>
        <dbReference type="ARBA" id="ARBA00023211"/>
    </source>
</evidence>
<dbReference type="PATRIC" id="fig|229921.5.peg.1210"/>
<keyword evidence="11 14" id="KW-0255">Endonuclease</keyword>
<feature type="binding site" evidence="14 15">
    <location>
        <position position="25"/>
    </location>
    <ligand>
        <name>a divalent metal cation</name>
        <dbReference type="ChEBI" id="CHEBI:60240"/>
    </ligand>
</feature>
<dbReference type="GO" id="GO:0004523">
    <property type="term" value="F:RNA-DNA hybrid ribonuclease activity"/>
    <property type="evidence" value="ECO:0007669"/>
    <property type="project" value="UniProtKB-UniRule"/>
</dbReference>
<dbReference type="GO" id="GO:0043137">
    <property type="term" value="P:DNA replication, removal of RNA primer"/>
    <property type="evidence" value="ECO:0007669"/>
    <property type="project" value="TreeGrafter"/>
</dbReference>
<comment type="subcellular location">
    <subcellularLocation>
        <location evidence="4 14">Cytoplasm</location>
    </subcellularLocation>
</comment>
<proteinExistence type="inferred from homology"/>
<dbReference type="Gene3D" id="3.30.420.10">
    <property type="entry name" value="Ribonuclease H-like superfamily/Ribonuclease H"/>
    <property type="match status" value="1"/>
</dbReference>
<dbReference type="InterPro" id="IPR001352">
    <property type="entry name" value="RNase_HII/HIII"/>
</dbReference>
<evidence type="ECO:0000256" key="9">
    <source>
        <dbReference type="ARBA" id="ARBA00022722"/>
    </source>
</evidence>
<comment type="cofactor">
    <cofactor evidence="2">
        <name>Mg(2+)</name>
        <dbReference type="ChEBI" id="CHEBI:18420"/>
    </cofactor>
</comment>
<keyword evidence="9 14" id="KW-0540">Nuclease</keyword>
<dbReference type="PROSITE" id="PS51975">
    <property type="entry name" value="RNASE_H_2"/>
    <property type="match status" value="1"/>
</dbReference>
<reference evidence="18 19" key="1">
    <citation type="submission" date="2015-07" db="EMBL/GenBank/DDBJ databases">
        <title>Genome sequence of Levilinea saccharolytica DSM 16555.</title>
        <authorList>
            <person name="Hemp J."/>
            <person name="Ward L.M."/>
            <person name="Pace L.A."/>
            <person name="Fischer W.W."/>
        </authorList>
    </citation>
    <scope>NUCLEOTIDE SEQUENCE [LARGE SCALE GENOMIC DNA]</scope>
    <source>
        <strain evidence="18 19">KIBI-1</strain>
    </source>
</reference>
<evidence type="ECO:0000313" key="18">
    <source>
        <dbReference type="EMBL" id="KPL77923.1"/>
    </source>
</evidence>
<evidence type="ECO:0000313" key="19">
    <source>
        <dbReference type="Proteomes" id="UP000050501"/>
    </source>
</evidence>
<organism evidence="18 19">
    <name type="scientific">Levilinea saccharolytica</name>
    <dbReference type="NCBI Taxonomy" id="229921"/>
    <lineage>
        <taxon>Bacteria</taxon>
        <taxon>Bacillati</taxon>
        <taxon>Chloroflexota</taxon>
        <taxon>Anaerolineae</taxon>
        <taxon>Anaerolineales</taxon>
        <taxon>Anaerolineaceae</taxon>
        <taxon>Levilinea</taxon>
    </lineage>
</organism>
<dbReference type="GO" id="GO:0030145">
    <property type="term" value="F:manganese ion binding"/>
    <property type="evidence" value="ECO:0007669"/>
    <property type="project" value="UniProtKB-UniRule"/>
</dbReference>
<evidence type="ECO:0000256" key="12">
    <source>
        <dbReference type="ARBA" id="ARBA00022801"/>
    </source>
</evidence>
<dbReference type="InterPro" id="IPR024567">
    <property type="entry name" value="RNase_HII/HIII_dom"/>
</dbReference>
<dbReference type="EMBL" id="LGCM01000058">
    <property type="protein sequence ID" value="KPL77923.1"/>
    <property type="molecule type" value="Genomic_DNA"/>
</dbReference>
<dbReference type="InterPro" id="IPR036397">
    <property type="entry name" value="RNaseH_sf"/>
</dbReference>
<evidence type="ECO:0000256" key="7">
    <source>
        <dbReference type="ARBA" id="ARBA00019179"/>
    </source>
</evidence>
<dbReference type="GO" id="GO:0003723">
    <property type="term" value="F:RNA binding"/>
    <property type="evidence" value="ECO:0007669"/>
    <property type="project" value="UniProtKB-UniRule"/>
</dbReference>
<comment type="caution">
    <text evidence="18">The sequence shown here is derived from an EMBL/GenBank/DDBJ whole genome shotgun (WGS) entry which is preliminary data.</text>
</comment>
<evidence type="ECO:0000256" key="1">
    <source>
        <dbReference type="ARBA" id="ARBA00000077"/>
    </source>
</evidence>
<feature type="binding site" evidence="14 15">
    <location>
        <position position="121"/>
    </location>
    <ligand>
        <name>a divalent metal cation</name>
        <dbReference type="ChEBI" id="CHEBI:60240"/>
    </ligand>
</feature>
<sequence length="213" mass="22586">MRCSPDLSQESALWAAGVVRAAGLDEAGRGAWAGPVSAAAVILPPDAAVLERLKGVRDSKQMTARQRGEWAERIRQEAAAWGVGFASAEEIDAQGILPATRLAMQRALAALCIPPQHLLIDAVRLRSVPLPQTCLIRGDATCLSIAAASVLAKTARDALLTALEAEFPGYGFAQHKGYGTALHQTALRTLGPCPQHRRSYAPVRLAEAGWPLP</sequence>
<dbReference type="GO" id="GO:0006298">
    <property type="term" value="P:mismatch repair"/>
    <property type="evidence" value="ECO:0007669"/>
    <property type="project" value="TreeGrafter"/>
</dbReference>
<keyword evidence="19" id="KW-1185">Reference proteome</keyword>
<evidence type="ECO:0000256" key="4">
    <source>
        <dbReference type="ARBA" id="ARBA00004496"/>
    </source>
</evidence>
<evidence type="ECO:0000256" key="3">
    <source>
        <dbReference type="ARBA" id="ARBA00004065"/>
    </source>
</evidence>
<name>A0A0P6XE09_9CHLR</name>
<evidence type="ECO:0000256" key="14">
    <source>
        <dbReference type="HAMAP-Rule" id="MF_00052"/>
    </source>
</evidence>
<dbReference type="SUPFAM" id="SSF53098">
    <property type="entry name" value="Ribonuclease H-like"/>
    <property type="match status" value="1"/>
</dbReference>
<evidence type="ECO:0000256" key="5">
    <source>
        <dbReference type="ARBA" id="ARBA00007383"/>
    </source>
</evidence>
<comment type="function">
    <text evidence="3 14 16">Endonuclease that specifically degrades the RNA of RNA-DNA hybrids.</text>
</comment>
<dbReference type="OrthoDB" id="9803420at2"/>
<feature type="domain" description="RNase H type-2" evidence="17">
    <location>
        <begin position="19"/>
        <end position="212"/>
    </location>
</feature>
<keyword evidence="10 14" id="KW-0479">Metal-binding</keyword>
<gene>
    <name evidence="14" type="primary">rnhB</name>
    <name evidence="18" type="ORF">ADN01_15170</name>
</gene>
<dbReference type="Proteomes" id="UP000050501">
    <property type="component" value="Unassembled WGS sequence"/>
</dbReference>
<dbReference type="CDD" id="cd07182">
    <property type="entry name" value="RNase_HII_bacteria_HII_like"/>
    <property type="match status" value="1"/>
</dbReference>
<dbReference type="GO" id="GO:0032299">
    <property type="term" value="C:ribonuclease H2 complex"/>
    <property type="evidence" value="ECO:0007669"/>
    <property type="project" value="TreeGrafter"/>
</dbReference>
<dbReference type="PANTHER" id="PTHR10954">
    <property type="entry name" value="RIBONUCLEASE H2 SUBUNIT A"/>
    <property type="match status" value="1"/>
</dbReference>
<comment type="catalytic activity">
    <reaction evidence="1 14 15 16">
        <text>Endonucleolytic cleavage to 5'-phosphomonoester.</text>
        <dbReference type="EC" id="3.1.26.4"/>
    </reaction>
</comment>
<dbReference type="Pfam" id="PF01351">
    <property type="entry name" value="RNase_HII"/>
    <property type="match status" value="1"/>
</dbReference>
<dbReference type="STRING" id="229921.ADN01_15170"/>
<evidence type="ECO:0000256" key="11">
    <source>
        <dbReference type="ARBA" id="ARBA00022759"/>
    </source>
</evidence>
<feature type="binding site" evidence="14 15">
    <location>
        <position position="26"/>
    </location>
    <ligand>
        <name>a divalent metal cation</name>
        <dbReference type="ChEBI" id="CHEBI:60240"/>
    </ligand>
</feature>
<protein>
    <recommendedName>
        <fullName evidence="7 14">Ribonuclease HII</fullName>
        <shortName evidence="14">RNase HII</shortName>
        <ecNumber evidence="6 14">3.1.26.4</ecNumber>
    </recommendedName>
</protein>
<dbReference type="InterPro" id="IPR012337">
    <property type="entry name" value="RNaseH-like_sf"/>
</dbReference>